<evidence type="ECO:0000256" key="2">
    <source>
        <dbReference type="SAM" id="SignalP"/>
    </source>
</evidence>
<evidence type="ECO:0000313" key="4">
    <source>
        <dbReference type="Proteomes" id="UP000814243"/>
    </source>
</evidence>
<protein>
    <submittedName>
        <fullName evidence="3">Uncharacterized protein</fullName>
    </submittedName>
</protein>
<proteinExistence type="predicted"/>
<dbReference type="Proteomes" id="UP000814243">
    <property type="component" value="Unassembled WGS sequence"/>
</dbReference>
<accession>A0A922MK37</accession>
<evidence type="ECO:0000256" key="1">
    <source>
        <dbReference type="SAM" id="MobiDB-lite"/>
    </source>
</evidence>
<evidence type="ECO:0000313" key="3">
    <source>
        <dbReference type="EMBL" id="KAH9637926.1"/>
    </source>
</evidence>
<gene>
    <name evidence="3" type="ORF">HF086_017159</name>
</gene>
<reference evidence="3" key="1">
    <citation type="journal article" date="2021" name="G3 (Bethesda)">
        <title>Genome and transcriptome analysis of the beet armyworm Spodoptera exigua reveals targets for pest control. .</title>
        <authorList>
            <person name="Simon S."/>
            <person name="Breeschoten T."/>
            <person name="Jansen H.J."/>
            <person name="Dirks R.P."/>
            <person name="Schranz M.E."/>
            <person name="Ros V.I.D."/>
        </authorList>
    </citation>
    <scope>NUCLEOTIDE SEQUENCE</scope>
    <source>
        <strain evidence="3">TB_SE_WUR_2020</strain>
    </source>
</reference>
<feature type="signal peptide" evidence="2">
    <location>
        <begin position="1"/>
        <end position="21"/>
    </location>
</feature>
<feature type="chain" id="PRO_5037801466" evidence="2">
    <location>
        <begin position="22"/>
        <end position="175"/>
    </location>
</feature>
<comment type="caution">
    <text evidence="3">The sequence shown here is derived from an EMBL/GenBank/DDBJ whole genome shotgun (WGS) entry which is preliminary data.</text>
</comment>
<sequence length="175" mass="18872">GLCFVKCFYMILTCIPTLISSDFECAGDEVLVESSPPASPDMAARLAAPTQGGGAGGAASPTSVRELIVIPEIPDSMHLQHAMQQVNMKLAVGPQVSSTVVEVNGDSSGHSSPTTDGQHTYITVSSECEYFKSVFSSKNLLVQGAWNQQHFLVKKEDHSDQESKFFILIRFAFNT</sequence>
<name>A0A922MK37_SPOEX</name>
<feature type="region of interest" description="Disordered" evidence="1">
    <location>
        <begin position="34"/>
        <end position="60"/>
    </location>
</feature>
<keyword evidence="2" id="KW-0732">Signal</keyword>
<dbReference type="AlphaFoldDB" id="A0A922MK37"/>
<organism evidence="3 4">
    <name type="scientific">Spodoptera exigua</name>
    <name type="common">Beet armyworm</name>
    <name type="synonym">Noctua fulgens</name>
    <dbReference type="NCBI Taxonomy" id="7107"/>
    <lineage>
        <taxon>Eukaryota</taxon>
        <taxon>Metazoa</taxon>
        <taxon>Ecdysozoa</taxon>
        <taxon>Arthropoda</taxon>
        <taxon>Hexapoda</taxon>
        <taxon>Insecta</taxon>
        <taxon>Pterygota</taxon>
        <taxon>Neoptera</taxon>
        <taxon>Endopterygota</taxon>
        <taxon>Lepidoptera</taxon>
        <taxon>Glossata</taxon>
        <taxon>Ditrysia</taxon>
        <taxon>Noctuoidea</taxon>
        <taxon>Noctuidae</taxon>
        <taxon>Amphipyrinae</taxon>
        <taxon>Spodoptera</taxon>
    </lineage>
</organism>
<feature type="non-terminal residue" evidence="3">
    <location>
        <position position="1"/>
    </location>
</feature>
<dbReference type="EMBL" id="JACEFF010000426">
    <property type="protein sequence ID" value="KAH9637926.1"/>
    <property type="molecule type" value="Genomic_DNA"/>
</dbReference>